<dbReference type="PANTHER" id="PTHR12526">
    <property type="entry name" value="GLYCOSYLTRANSFERASE"/>
    <property type="match status" value="1"/>
</dbReference>
<reference evidence="2" key="1">
    <citation type="submission" date="2014-02" db="EMBL/GenBank/DDBJ databases">
        <title>Complete genome sequence and comparative genomic analysis of the nitrogen-fixing bacterium Leptospirillum ferriphilum YSK.</title>
        <authorList>
            <person name="Guo X."/>
            <person name="Yin H."/>
            <person name="Liang Y."/>
            <person name="Hu Q."/>
            <person name="Ma L."/>
            <person name="Xiao Y."/>
            <person name="Zhang X."/>
            <person name="Qiu G."/>
            <person name="Liu X."/>
        </authorList>
    </citation>
    <scope>NUCLEOTIDE SEQUENCE [LARGE SCALE GENOMIC DNA]</scope>
    <source>
        <strain evidence="2">YSK</strain>
    </source>
</reference>
<dbReference type="EMBL" id="CP007243">
    <property type="protein sequence ID" value="AIA31533.1"/>
    <property type="molecule type" value="Genomic_DNA"/>
</dbReference>
<dbReference type="Gene3D" id="3.40.50.2000">
    <property type="entry name" value="Glycogen Phosphorylase B"/>
    <property type="match status" value="1"/>
</dbReference>
<dbReference type="Pfam" id="PF13692">
    <property type="entry name" value="Glyco_trans_1_4"/>
    <property type="match status" value="1"/>
</dbReference>
<proteinExistence type="predicted"/>
<accession>A0A059XX99</accession>
<name>A0A059XX99_9BACT</name>
<sequence>MKPGVLFFRLLDRQEESLMAKHQKSFSEKSLQKRLEAHKRVNKIPFIPWKLKRVFHHLLFPPHTEILSQPSSIRPILFIAPNIPYPDRGGTDYRLFHILKGTLKAGYLISFFSLYERDLLAGRIEKTSAFLQYENSLKELPLCHLFYGIRAFRTFLKNNPGAFSAIFIAWPKTVQATLPTIKRYDPSVPVIYDMCDYHARRLKREGELHSDPTILERAKKFKAIESEAARLTTLTLAISAEEKETFLSDNPSVNIDVLGNFFDFRETSVPGPEERAGILFIGSFVHAPNTDGVLWFLREIYPLIKQKHPSVPFHIVGIDPPPEILGFAHKDPEIVVHGWVPDLSRLFRSSRVFVAPLRYGAGIKGKVGLAMSRGLPVVTTSVGAEGMELTSGMNCEITDAPEEFAKQTIRLLSDQDHWLRLSGQGQHHALRHSSTDDLPEKMRQIFESVGAFSHLRTQRSARPDLP</sequence>
<evidence type="ECO:0000313" key="1">
    <source>
        <dbReference type="EMBL" id="AIA31533.1"/>
    </source>
</evidence>
<dbReference type="AlphaFoldDB" id="A0A059XX99"/>
<evidence type="ECO:0000313" key="2">
    <source>
        <dbReference type="Proteomes" id="UP000027059"/>
    </source>
</evidence>
<dbReference type="PANTHER" id="PTHR12526:SF630">
    <property type="entry name" value="GLYCOSYLTRANSFERASE"/>
    <property type="match status" value="1"/>
</dbReference>
<dbReference type="Proteomes" id="UP000027059">
    <property type="component" value="Chromosome"/>
</dbReference>
<dbReference type="CDD" id="cd03801">
    <property type="entry name" value="GT4_PimA-like"/>
    <property type="match status" value="1"/>
</dbReference>
<dbReference type="HOGENOM" id="CLU_028014_2_2_0"/>
<keyword evidence="2" id="KW-1185">Reference proteome</keyword>
<gene>
    <name evidence="1" type="ORF">Y981_03185</name>
</gene>
<protein>
    <recommendedName>
        <fullName evidence="3">Glycosyltransferase</fullName>
    </recommendedName>
</protein>
<reference evidence="1 2" key="2">
    <citation type="journal article" date="2015" name="Biomed. Res. Int.">
        <title>Effects of Arsenite Resistance on the Growth and Functional Gene Expression of Leptospirillum ferriphilum and Acidithiobacillus thiooxidans in Pure Culture and Coculture.</title>
        <authorList>
            <person name="Jiang H."/>
            <person name="Liang Y."/>
            <person name="Yin H."/>
            <person name="Xiao Y."/>
            <person name="Guo X."/>
            <person name="Xu Y."/>
            <person name="Hu Q."/>
            <person name="Liu H."/>
            <person name="Liu X."/>
        </authorList>
    </citation>
    <scope>NUCLEOTIDE SEQUENCE [LARGE SCALE GENOMIC DNA]</scope>
    <source>
        <strain evidence="1 2">YSK</strain>
    </source>
</reference>
<evidence type="ECO:0008006" key="3">
    <source>
        <dbReference type="Google" id="ProtNLM"/>
    </source>
</evidence>
<dbReference type="SUPFAM" id="SSF53756">
    <property type="entry name" value="UDP-Glycosyltransferase/glycogen phosphorylase"/>
    <property type="match status" value="1"/>
</dbReference>
<dbReference type="KEGG" id="lfp:Y981_03185"/>
<organism evidence="1 2">
    <name type="scientific">Leptospirillum ferriphilum YSK</name>
    <dbReference type="NCBI Taxonomy" id="1441628"/>
    <lineage>
        <taxon>Bacteria</taxon>
        <taxon>Pseudomonadati</taxon>
        <taxon>Nitrospirota</taxon>
        <taxon>Nitrospiria</taxon>
        <taxon>Nitrospirales</taxon>
        <taxon>Nitrospiraceae</taxon>
        <taxon>Leptospirillum</taxon>
    </lineage>
</organism>